<protein>
    <submittedName>
        <fullName evidence="2">Bacteroides conjugation system ATPase, TraG family</fullName>
    </submittedName>
</protein>
<evidence type="ECO:0000259" key="1">
    <source>
        <dbReference type="Pfam" id="PF19044"/>
    </source>
</evidence>
<dbReference type="EMBL" id="FNBD01000002">
    <property type="protein sequence ID" value="SDE60839.1"/>
    <property type="molecule type" value="Genomic_DNA"/>
</dbReference>
<dbReference type="SUPFAM" id="SSF52540">
    <property type="entry name" value="P-loop containing nucleoside triphosphate hydrolases"/>
    <property type="match status" value="1"/>
</dbReference>
<dbReference type="InterPro" id="IPR022509">
    <property type="entry name" value="Conjugation_ATPase_TraG"/>
</dbReference>
<proteinExistence type="predicted"/>
<dbReference type="RefSeq" id="WP_074537504.1">
    <property type="nucleotide sequence ID" value="NZ_FNBD01000002.1"/>
</dbReference>
<dbReference type="Gene3D" id="3.40.50.300">
    <property type="entry name" value="P-loop containing nucleotide triphosphate hydrolases"/>
    <property type="match status" value="1"/>
</dbReference>
<sequence>MNKINLSAYQPIADIQDNIVFANNGNVVLCYKGNLPEIYSLSENDFEDMHGAWFQALKSLPVGTVVHKQDIYLKKTYTSEQLPNSTFLEKATHEHFKGRGHIEHKCYLFFTLTKNKALNNSKYVNPFRNVSKGIVQELDDNVQRFVNSVSDSVSFINNSRKMEFLPMDAKEIQHLTKSYFNGFNDGFDTDIILDKKSVTIGENHFDALAINSELCFGESVQSSKTNEKFTSDDFVFHQGFIDGLGLTLNENHIVNQILYLDDKQKWRKLLDKKIEELNKSSNFGSQNKVVLGKIQHILDQINADDNARIIRGHLNIVYWSREARELEKITSKIKTVFKELDIIPYYPRGEERKNYILNSYYCFSSNFSNNDLYVTDLKHALCLFINNTNYKSDATGIIFNDREHNIPVLKDVWDERKKRIKARNFAIFAPTGEGKSFLANNILRQYFESGVRLVIIDLGGSYTKFAKLYPEKYTVLRYESGKNLGINPFYISDVKDLTPERLEDLSVFLFELFASDLKVTKAQSVSVKKILKHYYDSTSENHSLDGFYSFIEINQKDLLNTLKIHPDYFNVTSFLHVMSEYVGDGLYSFLFEVSEDQTYKIEDKRLIVFELDEVKDNKEILSVMLKLIKSAIQRTIWKNRAEKGIILFDEFAKQLKFDNVLESVEFYYQAIRKQNGAIGIILQSINQLPNNSTSASILENTQVIYSLNNEKGYDELVKRLNLSSHDLNQLKSIKNNLSGPRKYTEMFIKIGKESNIFRLEVPKEVYAAYLTDGQENEDIMKLYNEHHNMEKAIIQFTSKT</sequence>
<dbReference type="InterPro" id="IPR027417">
    <property type="entry name" value="P-loop_NTPase"/>
</dbReference>
<name>A0A1G7EB08_9FLAO</name>
<dbReference type="InterPro" id="IPR043964">
    <property type="entry name" value="P-loop_TraG"/>
</dbReference>
<dbReference type="PANTHER" id="PTHR38467">
    <property type="match status" value="1"/>
</dbReference>
<dbReference type="AlphaFoldDB" id="A0A1G7EB08"/>
<dbReference type="Pfam" id="PF19044">
    <property type="entry name" value="P-loop_TraG"/>
    <property type="match status" value="1"/>
</dbReference>
<feature type="domain" description="TraG P-loop" evidence="1">
    <location>
        <begin position="396"/>
        <end position="798"/>
    </location>
</feature>
<organism evidence="2 3">
    <name type="scientific">Cellulophaga baltica</name>
    <dbReference type="NCBI Taxonomy" id="76594"/>
    <lineage>
        <taxon>Bacteria</taxon>
        <taxon>Pseudomonadati</taxon>
        <taxon>Bacteroidota</taxon>
        <taxon>Flavobacteriia</taxon>
        <taxon>Flavobacteriales</taxon>
        <taxon>Flavobacteriaceae</taxon>
        <taxon>Cellulophaga</taxon>
    </lineage>
</organism>
<keyword evidence="3" id="KW-1185">Reference proteome</keyword>
<dbReference type="Gene3D" id="1.10.8.730">
    <property type="match status" value="1"/>
</dbReference>
<dbReference type="NCBIfam" id="TIGR03783">
    <property type="entry name" value="Bac_Flav_CT_G"/>
    <property type="match status" value="1"/>
</dbReference>
<dbReference type="PANTHER" id="PTHR38467:SF1">
    <property type="entry name" value="CONJUGATIVE TRANSFER: ASSEMBLY"/>
    <property type="match status" value="1"/>
</dbReference>
<dbReference type="InterPro" id="IPR053155">
    <property type="entry name" value="F-pilin_assembly_TraC"/>
</dbReference>
<evidence type="ECO:0000313" key="2">
    <source>
        <dbReference type="EMBL" id="SDE60839.1"/>
    </source>
</evidence>
<accession>A0A1G7EB08</accession>
<reference evidence="3" key="1">
    <citation type="submission" date="2016-10" db="EMBL/GenBank/DDBJ databases">
        <authorList>
            <person name="Varghese N."/>
            <person name="Submissions S."/>
        </authorList>
    </citation>
    <scope>NUCLEOTIDE SEQUENCE [LARGE SCALE GENOMIC DNA]</scope>
    <source>
        <strain evidence="3">DSM 24729</strain>
    </source>
</reference>
<dbReference type="Proteomes" id="UP000182114">
    <property type="component" value="Unassembled WGS sequence"/>
</dbReference>
<evidence type="ECO:0000313" key="3">
    <source>
        <dbReference type="Proteomes" id="UP000182114"/>
    </source>
</evidence>
<gene>
    <name evidence="2" type="ORF">SAMN04487992_102212</name>
</gene>